<dbReference type="KEGG" id="vg:55806128"/>
<reference evidence="2 3" key="1">
    <citation type="submission" date="2018-02" db="EMBL/GenBank/DDBJ databases">
        <title>Isolation and characterization of bacteriophage of Enterobacter asburiae, a cause of soft rot disease of plants in Vietnam.</title>
        <authorList>
            <person name="Doi K."/>
            <person name="Nagayoshi Y."/>
            <person name="Fujino Y."/>
            <person name="Thanh N.C."/>
        </authorList>
    </citation>
    <scope>NUCLEOTIDE SEQUENCE [LARGE SCALE GENOMIC DNA]</scope>
</reference>
<dbReference type="RefSeq" id="YP_009877076.1">
    <property type="nucleotide sequence ID" value="NC_049384.1"/>
</dbReference>
<feature type="region of interest" description="Disordered" evidence="1">
    <location>
        <begin position="212"/>
        <end position="232"/>
    </location>
</feature>
<evidence type="ECO:0000256" key="1">
    <source>
        <dbReference type="SAM" id="MobiDB-lite"/>
    </source>
</evidence>
<dbReference type="GeneID" id="55806128"/>
<name>A0A2Z6C899_9CAUD</name>
<sequence length="263" mass="30485">MGMNYVDRGENVVKYFTDEDNERVISILRDWIPARKKALAEGTRLPKIPNYVALQVQRIITKMSTRYNYRDYPFREDMVSEAIVNILRYLHTFDVGHIGKKGKINFFSWVTMCADRSFARKLNIEEEHTYIKLRSFEEAGGFAGLADDPDFQQETFVDATGIGMDFRERIGNFENKKDAQRQKEREKVETARAAESNKKIAKGILQYMSQGKNTPTAQAEDDSDQDFGKTQFNLEDDICAMEPDWEALKQRSEEREKNNNGDC</sequence>
<organism evidence="2 3">
    <name type="scientific">Enterobacter phage EspM4VN</name>
    <dbReference type="NCBI Taxonomy" id="2137745"/>
    <lineage>
        <taxon>Viruses</taxon>
        <taxon>Duplodnaviria</taxon>
        <taxon>Heunggongvirae</taxon>
        <taxon>Uroviricota</taxon>
        <taxon>Caudoviricetes</taxon>
        <taxon>Pantevenvirales</taxon>
        <taxon>Ackermannviridae</taxon>
        <taxon>Aglimvirinae</taxon>
        <taxon>Agtrevirus</taxon>
        <taxon>Agtrevirus EM4</taxon>
    </lineage>
</organism>
<proteinExistence type="predicted"/>
<evidence type="ECO:0000313" key="2">
    <source>
        <dbReference type="EMBL" id="BBD52266.1"/>
    </source>
</evidence>
<keyword evidence="3" id="KW-1185">Reference proteome</keyword>
<dbReference type="Proteomes" id="UP000248666">
    <property type="component" value="Segment"/>
</dbReference>
<dbReference type="EMBL" id="LC373201">
    <property type="protein sequence ID" value="BBD52266.1"/>
    <property type="molecule type" value="Genomic_DNA"/>
</dbReference>
<protein>
    <submittedName>
        <fullName evidence="2">Gp55 T4-like sigma factor involved in late transcription</fullName>
    </submittedName>
</protein>
<gene>
    <name evidence="2" type="primary">orf00122</name>
</gene>
<evidence type="ECO:0000313" key="3">
    <source>
        <dbReference type="Proteomes" id="UP000248666"/>
    </source>
</evidence>
<accession>A0A2Z6C899</accession>